<keyword evidence="2" id="KW-1185">Reference proteome</keyword>
<organism evidence="1 2">
    <name type="scientific">Gossypium australe</name>
    <dbReference type="NCBI Taxonomy" id="47621"/>
    <lineage>
        <taxon>Eukaryota</taxon>
        <taxon>Viridiplantae</taxon>
        <taxon>Streptophyta</taxon>
        <taxon>Embryophyta</taxon>
        <taxon>Tracheophyta</taxon>
        <taxon>Spermatophyta</taxon>
        <taxon>Magnoliopsida</taxon>
        <taxon>eudicotyledons</taxon>
        <taxon>Gunneridae</taxon>
        <taxon>Pentapetalae</taxon>
        <taxon>rosids</taxon>
        <taxon>malvids</taxon>
        <taxon>Malvales</taxon>
        <taxon>Malvaceae</taxon>
        <taxon>Malvoideae</taxon>
        <taxon>Gossypium</taxon>
    </lineage>
</organism>
<dbReference type="AlphaFoldDB" id="A0A5B6WJX5"/>
<keyword evidence="1" id="KW-0540">Nuclease</keyword>
<reference evidence="2" key="1">
    <citation type="journal article" date="2019" name="Plant Biotechnol. J.">
        <title>Genome sequencing of the Australian wild diploid species Gossypium australe highlights disease resistance and delayed gland morphogenesis.</title>
        <authorList>
            <person name="Cai Y."/>
            <person name="Cai X."/>
            <person name="Wang Q."/>
            <person name="Wang P."/>
            <person name="Zhang Y."/>
            <person name="Cai C."/>
            <person name="Xu Y."/>
            <person name="Wang K."/>
            <person name="Zhou Z."/>
            <person name="Wang C."/>
            <person name="Geng S."/>
            <person name="Li B."/>
            <person name="Dong Q."/>
            <person name="Hou Y."/>
            <person name="Wang H."/>
            <person name="Ai P."/>
            <person name="Liu Z."/>
            <person name="Yi F."/>
            <person name="Sun M."/>
            <person name="An G."/>
            <person name="Cheng J."/>
            <person name="Zhang Y."/>
            <person name="Shi Q."/>
            <person name="Xie Y."/>
            <person name="Shi X."/>
            <person name="Chang Y."/>
            <person name="Huang F."/>
            <person name="Chen Y."/>
            <person name="Hong S."/>
            <person name="Mi L."/>
            <person name="Sun Q."/>
            <person name="Zhang L."/>
            <person name="Zhou B."/>
            <person name="Peng R."/>
            <person name="Zhang X."/>
            <person name="Liu F."/>
        </authorList>
    </citation>
    <scope>NUCLEOTIDE SEQUENCE [LARGE SCALE GENOMIC DNA]</scope>
    <source>
        <strain evidence="2">cv. PA1801</strain>
    </source>
</reference>
<name>A0A5B6WJX5_9ROSI</name>
<gene>
    <name evidence="1" type="ORF">EPI10_021525</name>
</gene>
<proteinExistence type="predicted"/>
<protein>
    <submittedName>
        <fullName evidence="1">Endonuclease/exonuclease/phosphatase family protein</fullName>
    </submittedName>
</protein>
<accession>A0A5B6WJX5</accession>
<keyword evidence="1" id="KW-0378">Hydrolase</keyword>
<evidence type="ECO:0000313" key="2">
    <source>
        <dbReference type="Proteomes" id="UP000325315"/>
    </source>
</evidence>
<dbReference type="EMBL" id="SMMG02000003">
    <property type="protein sequence ID" value="KAA3481132.1"/>
    <property type="molecule type" value="Genomic_DNA"/>
</dbReference>
<dbReference type="GO" id="GO:0004527">
    <property type="term" value="F:exonuclease activity"/>
    <property type="evidence" value="ECO:0007669"/>
    <property type="project" value="UniProtKB-KW"/>
</dbReference>
<keyword evidence="1" id="KW-0255">Endonuclease</keyword>
<dbReference type="GO" id="GO:0004519">
    <property type="term" value="F:endonuclease activity"/>
    <property type="evidence" value="ECO:0007669"/>
    <property type="project" value="UniProtKB-KW"/>
</dbReference>
<dbReference type="OrthoDB" id="10593612at2759"/>
<comment type="caution">
    <text evidence="1">The sequence shown here is derived from an EMBL/GenBank/DDBJ whole genome shotgun (WGS) entry which is preliminary data.</text>
</comment>
<keyword evidence="1" id="KW-0269">Exonuclease</keyword>
<evidence type="ECO:0000313" key="1">
    <source>
        <dbReference type="EMBL" id="KAA3481132.1"/>
    </source>
</evidence>
<sequence length="377" mass="44077">MKCSSFNHLLHLKIKVWKELKTVLHHEELLWKQKANCDWLKLSDQNTKFFHKRTVQRIKCNKIIALRNVDGRNIIDNTDITQEVIHFMKGKQNNKQWITVKIDLEKACDKAIGISDFLKNVIISTISNSTMQMLWNGVPTQKFRKVTNSTLRFVVKKIRSKLLSWDARQLSLANKATLAQVVLLSIPTYFMQSIMIPKGICDEMECMVSGMVTNERTWNLDLFRVWLSKDVIRQIVSIPPPYPIARLDRITWTCSLIGSFFMKRAYWMLREGSWILRDVACKMVWKFQGPQRKNKNLFTFQGVSWSSFEIVKVSYNWAKQYILAHKNIQISHNEDSSNQPLTGYNKVVIQFDSLQMVKAIQEISSIDSNSALIRWIQ</sequence>
<dbReference type="Proteomes" id="UP000325315">
    <property type="component" value="Unassembled WGS sequence"/>
</dbReference>